<dbReference type="Proteomes" id="UP000799436">
    <property type="component" value="Unassembled WGS sequence"/>
</dbReference>
<gene>
    <name evidence="2" type="ORF">EJ03DRAFT_312006</name>
</gene>
<dbReference type="OrthoDB" id="5153521at2759"/>
<dbReference type="EMBL" id="ML995832">
    <property type="protein sequence ID" value="KAF2769635.1"/>
    <property type="molecule type" value="Genomic_DNA"/>
</dbReference>
<dbReference type="AlphaFoldDB" id="A0A6G1L9W2"/>
<feature type="region of interest" description="Disordered" evidence="1">
    <location>
        <begin position="1"/>
        <end position="55"/>
    </location>
</feature>
<name>A0A6G1L9W2_9PEZI</name>
<evidence type="ECO:0000313" key="3">
    <source>
        <dbReference type="Proteomes" id="UP000799436"/>
    </source>
</evidence>
<protein>
    <submittedName>
        <fullName evidence="2">Uncharacterized protein</fullName>
    </submittedName>
</protein>
<sequence>MSSEQTLPTFSTSDLRSTAQDYKRDAARKHKWALGTAPIAAGRQQGGKPRPHRPNETYVFSSCCLSAFSARRREAKSAAVASIQSSSKISRKHDMLEGNQDRAGAVYSFSARGPSHGSQILNAALAKAVEKFEERETVKLVKNEYEVLDDEGESVGLTPVKSRGKSYAKVVKEVAPSGGDMDEDEYEFI</sequence>
<evidence type="ECO:0000313" key="2">
    <source>
        <dbReference type="EMBL" id="KAF2769635.1"/>
    </source>
</evidence>
<reference evidence="2" key="1">
    <citation type="journal article" date="2020" name="Stud. Mycol.">
        <title>101 Dothideomycetes genomes: a test case for predicting lifestyles and emergence of pathogens.</title>
        <authorList>
            <person name="Haridas S."/>
            <person name="Albert R."/>
            <person name="Binder M."/>
            <person name="Bloem J."/>
            <person name="Labutti K."/>
            <person name="Salamov A."/>
            <person name="Andreopoulos B."/>
            <person name="Baker S."/>
            <person name="Barry K."/>
            <person name="Bills G."/>
            <person name="Bluhm B."/>
            <person name="Cannon C."/>
            <person name="Castanera R."/>
            <person name="Culley D."/>
            <person name="Daum C."/>
            <person name="Ezra D."/>
            <person name="Gonzalez J."/>
            <person name="Henrissat B."/>
            <person name="Kuo A."/>
            <person name="Liang C."/>
            <person name="Lipzen A."/>
            <person name="Lutzoni F."/>
            <person name="Magnuson J."/>
            <person name="Mondo S."/>
            <person name="Nolan M."/>
            <person name="Ohm R."/>
            <person name="Pangilinan J."/>
            <person name="Park H.-J."/>
            <person name="Ramirez L."/>
            <person name="Alfaro M."/>
            <person name="Sun H."/>
            <person name="Tritt A."/>
            <person name="Yoshinaga Y."/>
            <person name="Zwiers L.-H."/>
            <person name="Turgeon B."/>
            <person name="Goodwin S."/>
            <person name="Spatafora J."/>
            <person name="Crous P."/>
            <person name="Grigoriev I."/>
        </authorList>
    </citation>
    <scope>NUCLEOTIDE SEQUENCE</scope>
    <source>
        <strain evidence="2">CBS 116005</strain>
    </source>
</reference>
<organism evidence="2 3">
    <name type="scientific">Teratosphaeria nubilosa</name>
    <dbReference type="NCBI Taxonomy" id="161662"/>
    <lineage>
        <taxon>Eukaryota</taxon>
        <taxon>Fungi</taxon>
        <taxon>Dikarya</taxon>
        <taxon>Ascomycota</taxon>
        <taxon>Pezizomycotina</taxon>
        <taxon>Dothideomycetes</taxon>
        <taxon>Dothideomycetidae</taxon>
        <taxon>Mycosphaerellales</taxon>
        <taxon>Teratosphaeriaceae</taxon>
        <taxon>Teratosphaeria</taxon>
    </lineage>
</organism>
<accession>A0A6G1L9W2</accession>
<evidence type="ECO:0000256" key="1">
    <source>
        <dbReference type="SAM" id="MobiDB-lite"/>
    </source>
</evidence>
<proteinExistence type="predicted"/>
<keyword evidence="3" id="KW-1185">Reference proteome</keyword>
<feature type="compositionally biased region" description="Polar residues" evidence="1">
    <location>
        <begin position="1"/>
        <end position="20"/>
    </location>
</feature>